<dbReference type="Proteomes" id="UP001430701">
    <property type="component" value="Unassembled WGS sequence"/>
</dbReference>
<dbReference type="RefSeq" id="WP_230428223.1">
    <property type="nucleotide sequence ID" value="NZ_CP053627.1"/>
</dbReference>
<dbReference type="PATRIC" id="fig|1444770.3.peg.1607"/>
<dbReference type="InterPro" id="IPR032314">
    <property type="entry name" value="DUF4845"/>
</dbReference>
<reference evidence="1 3" key="1">
    <citation type="journal article" date="2014" name="Genome Announc.">
        <title>Draft Genome Sequence of Xylella fastidiosa Pear Leaf Scorch Strain in Taiwan.</title>
        <authorList>
            <person name="Su C.C."/>
            <person name="Deng W.L."/>
            <person name="Jan F.J."/>
            <person name="Chang C.J."/>
            <person name="Huang H."/>
            <person name="Chen J."/>
        </authorList>
    </citation>
    <scope>NUCLEOTIDE SEQUENCE [LARGE SCALE GENOMIC DNA]</scope>
    <source>
        <strain evidence="1 3">PLS229</strain>
    </source>
</reference>
<evidence type="ECO:0000313" key="4">
    <source>
        <dbReference type="Proteomes" id="UP001430701"/>
    </source>
</evidence>
<dbReference type="EMBL" id="JAJPPU010000001">
    <property type="protein sequence ID" value="MCD8472104.1"/>
    <property type="molecule type" value="Genomic_DNA"/>
</dbReference>
<evidence type="ECO:0000313" key="2">
    <source>
        <dbReference type="EMBL" id="MCD8472104.1"/>
    </source>
</evidence>
<dbReference type="Proteomes" id="UP000020406">
    <property type="component" value="Unassembled WGS sequence"/>
</dbReference>
<evidence type="ECO:0000313" key="1">
    <source>
        <dbReference type="EMBL" id="EWS78195.1"/>
    </source>
</evidence>
<gene>
    <name evidence="1" type="ORF">AF72_06745</name>
    <name evidence="2" type="ORF">LPH55_01120</name>
</gene>
<dbReference type="AlphaFoldDB" id="Z9JIG3"/>
<reference evidence="2" key="2">
    <citation type="submission" date="2021-11" db="EMBL/GenBank/DDBJ databases">
        <title>Genome sequence of Xylella taiwanensis PLS432.</title>
        <authorList>
            <person name="Weng L.-W."/>
            <person name="Su C.-C."/>
            <person name="Tsai C.-W."/>
            <person name="Kuo C.-H."/>
        </authorList>
    </citation>
    <scope>NUCLEOTIDE SEQUENCE</scope>
    <source>
        <strain evidence="2">PLS432</strain>
    </source>
</reference>
<dbReference type="EMBL" id="JDSQ01000009">
    <property type="protein sequence ID" value="EWS78195.1"/>
    <property type="molecule type" value="Genomic_DNA"/>
</dbReference>
<evidence type="ECO:0000313" key="3">
    <source>
        <dbReference type="Proteomes" id="UP000020406"/>
    </source>
</evidence>
<dbReference type="Pfam" id="PF16137">
    <property type="entry name" value="DUF4845"/>
    <property type="match status" value="1"/>
</dbReference>
<dbReference type="GeneID" id="93922846"/>
<accession>Z9JIG3</accession>
<proteinExistence type="predicted"/>
<protein>
    <submittedName>
        <fullName evidence="2">DUF4845 domain-containing protein</fullName>
    </submittedName>
</protein>
<organism evidence="1 3">
    <name type="scientific">Xylella taiwanensis</name>
    <dbReference type="NCBI Taxonomy" id="1444770"/>
    <lineage>
        <taxon>Bacteria</taxon>
        <taxon>Pseudomonadati</taxon>
        <taxon>Pseudomonadota</taxon>
        <taxon>Gammaproteobacteria</taxon>
        <taxon>Lysobacterales</taxon>
        <taxon>Lysobacteraceae</taxon>
        <taxon>Xylella</taxon>
    </lineage>
</organism>
<sequence length="61" mass="7065">MLKRLSVDSSQNVKKENIKFERIKDGWKMKVNYGIVRKRIGNLHVIGTFDTEQDLTSSAIK</sequence>
<dbReference type="STRING" id="1444770.AF72_06745"/>
<comment type="caution">
    <text evidence="1">The sequence shown here is derived from an EMBL/GenBank/DDBJ whole genome shotgun (WGS) entry which is preliminary data.</text>
</comment>
<name>Z9JIG3_9GAMM</name>
<keyword evidence="4" id="KW-1185">Reference proteome</keyword>